<dbReference type="OrthoDB" id="19830at2759"/>
<evidence type="ECO:0000256" key="3">
    <source>
        <dbReference type="ARBA" id="ARBA00023136"/>
    </source>
</evidence>
<dbReference type="PANTHER" id="PTHR21146:SF0">
    <property type="entry name" value="BLOC-1-RELATED COMPLEX SUBUNIT 8"/>
    <property type="match status" value="1"/>
</dbReference>
<organism evidence="6 7">
    <name type="scientific">Zingiber officinale</name>
    <name type="common">Ginger</name>
    <name type="synonym">Amomum zingiber</name>
    <dbReference type="NCBI Taxonomy" id="94328"/>
    <lineage>
        <taxon>Eukaryota</taxon>
        <taxon>Viridiplantae</taxon>
        <taxon>Streptophyta</taxon>
        <taxon>Embryophyta</taxon>
        <taxon>Tracheophyta</taxon>
        <taxon>Spermatophyta</taxon>
        <taxon>Magnoliopsida</taxon>
        <taxon>Liliopsida</taxon>
        <taxon>Zingiberales</taxon>
        <taxon>Zingiberaceae</taxon>
        <taxon>Zingiber</taxon>
    </lineage>
</organism>
<dbReference type="PANTHER" id="PTHR21146">
    <property type="entry name" value="MEF2B PROTEIN"/>
    <property type="match status" value="1"/>
</dbReference>
<dbReference type="Pfam" id="PF10167">
    <property type="entry name" value="BORCS8"/>
    <property type="match status" value="1"/>
</dbReference>
<evidence type="ECO:0000313" key="7">
    <source>
        <dbReference type="Proteomes" id="UP000734854"/>
    </source>
</evidence>
<comment type="subcellular location">
    <subcellularLocation>
        <location evidence="1">Lysosome membrane</location>
    </subcellularLocation>
</comment>
<comment type="similarity">
    <text evidence="2">Belongs to the BORCS8 family.</text>
</comment>
<dbReference type="GO" id="GO:0005765">
    <property type="term" value="C:lysosomal membrane"/>
    <property type="evidence" value="ECO:0007669"/>
    <property type="project" value="UniProtKB-SubCell"/>
</dbReference>
<evidence type="ECO:0000256" key="5">
    <source>
        <dbReference type="SAM" id="MobiDB-lite"/>
    </source>
</evidence>
<keyword evidence="4" id="KW-0458">Lysosome</keyword>
<keyword evidence="7" id="KW-1185">Reference proteome</keyword>
<sequence>MYNGLDGFFMNVKEGVDEMIKFLANEPSMGFFFVQKHAHASMPYLLDVKDKVDGKIREVTLHTEDLEDSVCSVESIKEFGIPIVEEMIKDINKSLLILSTSQPKRGLIRKANEQDPFAPGGDQHGGSSRSYFSSFFSSTRQKAAALGQPQPYTMSKDDRKKHQSLAITSPEGDLLQETIPPFEDLSVQSFELRDYDRFKNDQQVKYEEWLDVPKE</sequence>
<feature type="region of interest" description="Disordered" evidence="5">
    <location>
        <begin position="146"/>
        <end position="173"/>
    </location>
</feature>
<proteinExistence type="inferred from homology"/>
<evidence type="ECO:0000256" key="1">
    <source>
        <dbReference type="ARBA" id="ARBA00004656"/>
    </source>
</evidence>
<dbReference type="InterPro" id="IPR019320">
    <property type="entry name" value="BORCS8"/>
</dbReference>
<accession>A0A8J5HUL7</accession>
<evidence type="ECO:0000256" key="4">
    <source>
        <dbReference type="ARBA" id="ARBA00023228"/>
    </source>
</evidence>
<evidence type="ECO:0000313" key="6">
    <source>
        <dbReference type="EMBL" id="KAG6536201.1"/>
    </source>
</evidence>
<dbReference type="AlphaFoldDB" id="A0A8J5HUL7"/>
<protein>
    <submittedName>
        <fullName evidence="6">Uncharacterized protein</fullName>
    </submittedName>
</protein>
<gene>
    <name evidence="6" type="ORF">ZIOFF_001250</name>
</gene>
<comment type="caution">
    <text evidence="6">The sequence shown here is derived from an EMBL/GenBank/DDBJ whole genome shotgun (WGS) entry which is preliminary data.</text>
</comment>
<keyword evidence="3" id="KW-0472">Membrane</keyword>
<dbReference type="Proteomes" id="UP000734854">
    <property type="component" value="Unassembled WGS sequence"/>
</dbReference>
<dbReference type="EMBL" id="JACMSC010000001">
    <property type="protein sequence ID" value="KAG6536201.1"/>
    <property type="molecule type" value="Genomic_DNA"/>
</dbReference>
<evidence type="ECO:0000256" key="2">
    <source>
        <dbReference type="ARBA" id="ARBA00010463"/>
    </source>
</evidence>
<name>A0A8J5HUL7_ZINOF</name>
<reference evidence="6 7" key="1">
    <citation type="submission" date="2020-08" db="EMBL/GenBank/DDBJ databases">
        <title>Plant Genome Project.</title>
        <authorList>
            <person name="Zhang R.-G."/>
        </authorList>
    </citation>
    <scope>NUCLEOTIDE SEQUENCE [LARGE SCALE GENOMIC DNA]</scope>
    <source>
        <tissue evidence="6">Rhizome</tissue>
    </source>
</reference>